<proteinExistence type="predicted"/>
<protein>
    <recommendedName>
        <fullName evidence="3">GIY-YIG nuclease family protein</fullName>
    </recommendedName>
</protein>
<gene>
    <name evidence="1" type="ORF">FRE64_07660</name>
</gene>
<accession>A0A5B8NLF4</accession>
<evidence type="ECO:0008006" key="3">
    <source>
        <dbReference type="Google" id="ProtNLM"/>
    </source>
</evidence>
<evidence type="ECO:0000313" key="2">
    <source>
        <dbReference type="Proteomes" id="UP000318453"/>
    </source>
</evidence>
<dbReference type="Proteomes" id="UP000318453">
    <property type="component" value="Chromosome"/>
</dbReference>
<evidence type="ECO:0000313" key="1">
    <source>
        <dbReference type="EMBL" id="QDZ39828.1"/>
    </source>
</evidence>
<dbReference type="RefSeq" id="WP_146295425.1">
    <property type="nucleotide sequence ID" value="NZ_CP042326.1"/>
</dbReference>
<reference evidence="1" key="1">
    <citation type="submission" date="2019-08" db="EMBL/GenBank/DDBJ databases">
        <title>Carotenoids and Carotenoid Binding Proteins in the Halophilic Cyanobacterium Euhalothece sp. ZM00.</title>
        <authorList>
            <person name="Cho S.M."/>
            <person name="Song J.Y."/>
            <person name="Park Y.-I."/>
        </authorList>
    </citation>
    <scope>NUCLEOTIDE SEQUENCE [LARGE SCALE GENOMIC DNA]</scope>
    <source>
        <strain evidence="1">Z-M001</strain>
    </source>
</reference>
<organism evidence="1 2">
    <name type="scientific">Euhalothece natronophila Z-M001</name>
    <dbReference type="NCBI Taxonomy" id="522448"/>
    <lineage>
        <taxon>Bacteria</taxon>
        <taxon>Bacillati</taxon>
        <taxon>Cyanobacteriota</taxon>
        <taxon>Cyanophyceae</taxon>
        <taxon>Oscillatoriophycideae</taxon>
        <taxon>Chroococcales</taxon>
        <taxon>Halothecacae</taxon>
        <taxon>Halothece cluster</taxon>
        <taxon>Euhalothece</taxon>
    </lineage>
</organism>
<sequence length="157" mass="18774">MKQPELFSTQNFTQFPLGQRQEQLVMSRQQLLKWKQRIFKHQNKVREAPPAQTTLFDTAPPSTADEIDPFNLKLHSPQFYRMRDYDDQCCLYFILDMARQLLLYVGETKQTARDRWGNSGTNHDCERYIAKYIELHRKYDLEVKVCSAFWYDALLID</sequence>
<dbReference type="EMBL" id="CP042326">
    <property type="protein sequence ID" value="QDZ39828.1"/>
    <property type="molecule type" value="Genomic_DNA"/>
</dbReference>
<dbReference type="OrthoDB" id="508938at2"/>
<dbReference type="AlphaFoldDB" id="A0A5B8NLF4"/>
<name>A0A5B8NLF4_9CHRO</name>
<dbReference type="KEGG" id="enn:FRE64_07660"/>
<keyword evidence="2" id="KW-1185">Reference proteome</keyword>